<accession>A0A7D0GHD7</accession>
<organism evidence="2 3">
    <name type="scientific">Brevibacterium phage AGM4</name>
    <dbReference type="NCBI Taxonomy" id="2591421"/>
    <lineage>
        <taxon>Viruses</taxon>
        <taxon>Duplodnaviria</taxon>
        <taxon>Heunggongvirae</taxon>
        <taxon>Uroviricota</taxon>
        <taxon>Caudoviricetes</taxon>
        <taxon>Agmunavirus</taxon>
        <taxon>Agmunavirus AGM1</taxon>
    </lineage>
</organism>
<protein>
    <submittedName>
        <fullName evidence="2">Uncharacterized protein</fullName>
    </submittedName>
</protein>
<evidence type="ECO:0000313" key="2">
    <source>
        <dbReference type="EMBL" id="QDH85761.1"/>
    </source>
</evidence>
<dbReference type="EMBL" id="MN023179">
    <property type="protein sequence ID" value="QDH85761.1"/>
    <property type="molecule type" value="Genomic_DNA"/>
</dbReference>
<reference evidence="2 3" key="1">
    <citation type="submission" date="2019-06" db="EMBL/GenBank/DDBJ databases">
        <title>DNA tandem repeats contribute to Brevibacterium aurantiacum phages genetic diversity.</title>
        <authorList>
            <person name="de Melo A.G."/>
            <person name="Rousseau G.M."/>
            <person name="Tremblay D.M."/>
            <person name="Labrie S.J."/>
            <person name="Moineau S."/>
        </authorList>
    </citation>
    <scope>NUCLEOTIDE SEQUENCE [LARGE SCALE GENOMIC DNA]</scope>
</reference>
<evidence type="ECO:0000256" key="1">
    <source>
        <dbReference type="SAM" id="MobiDB-lite"/>
    </source>
</evidence>
<feature type="region of interest" description="Disordered" evidence="1">
    <location>
        <begin position="36"/>
        <end position="94"/>
    </location>
</feature>
<evidence type="ECO:0000313" key="3">
    <source>
        <dbReference type="Proteomes" id="UP000500865"/>
    </source>
</evidence>
<proteinExistence type="predicted"/>
<sequence length="94" mass="10415">MPYFVRVKDSSTGHQFDVPEKDPRIGKAFTLLNSDRFPRARSPRPPKHYVPALTAKPVEQESSDTSPASESPVEVHAETTATPESKPARANSRK</sequence>
<name>A0A7D0GHD7_9CAUD</name>
<dbReference type="Proteomes" id="UP000500865">
    <property type="component" value="Genome"/>
</dbReference>
<feature type="region of interest" description="Disordered" evidence="1">
    <location>
        <begin position="1"/>
        <end position="21"/>
    </location>
</feature>
<gene>
    <name evidence="2" type="ORF">AGM4_0012</name>
</gene>